<organism evidence="1 2">
    <name type="scientific">Usitatibacter rugosus</name>
    <dbReference type="NCBI Taxonomy" id="2732067"/>
    <lineage>
        <taxon>Bacteria</taxon>
        <taxon>Pseudomonadati</taxon>
        <taxon>Pseudomonadota</taxon>
        <taxon>Betaproteobacteria</taxon>
        <taxon>Nitrosomonadales</taxon>
        <taxon>Usitatibacteraceae</taxon>
        <taxon>Usitatibacter</taxon>
    </lineage>
</organism>
<dbReference type="AlphaFoldDB" id="A0A6M4GZF4"/>
<evidence type="ECO:0000313" key="2">
    <source>
        <dbReference type="Proteomes" id="UP000501534"/>
    </source>
</evidence>
<reference evidence="1 2" key="1">
    <citation type="submission" date="2020-04" db="EMBL/GenBank/DDBJ databases">
        <title>Usitatibacter rugosus gen. nov., sp. nov. and Usitatibacter palustris sp. nov., novel members of Usitatibacteraceae fam. nov. within the order Nitrosomonadales isolated from soil.</title>
        <authorList>
            <person name="Huber K.J."/>
            <person name="Neumann-Schaal M."/>
            <person name="Geppert A."/>
            <person name="Luckner M."/>
            <person name="Wanner G."/>
            <person name="Overmann J."/>
        </authorList>
    </citation>
    <scope>NUCLEOTIDE SEQUENCE [LARGE SCALE GENOMIC DNA]</scope>
    <source>
        <strain evidence="1 2">0125_3</strain>
    </source>
</reference>
<gene>
    <name evidence="1" type="ORF">DSM104443_02987</name>
</gene>
<evidence type="ECO:0000313" key="1">
    <source>
        <dbReference type="EMBL" id="QJR11904.1"/>
    </source>
</evidence>
<keyword evidence="2" id="KW-1185">Reference proteome</keyword>
<dbReference type="EMBL" id="CP053069">
    <property type="protein sequence ID" value="QJR11904.1"/>
    <property type="molecule type" value="Genomic_DNA"/>
</dbReference>
<protein>
    <submittedName>
        <fullName evidence="1">Uncharacterized protein</fullName>
    </submittedName>
</protein>
<accession>A0A6M4GZF4</accession>
<dbReference type="KEGG" id="uru:DSM104443_02987"/>
<dbReference type="Proteomes" id="UP000501534">
    <property type="component" value="Chromosome"/>
</dbReference>
<name>A0A6M4GZF4_9PROT</name>
<sequence length="50" mass="5230">MTYETHSKARKDRAALIGTLIGSALGSAIQFVSKAWRSSSSKGTNSSALS</sequence>
<proteinExistence type="predicted"/>